<dbReference type="AlphaFoldDB" id="A0AAV4Q6U5"/>
<organism evidence="2 3">
    <name type="scientific">Caerostris darwini</name>
    <dbReference type="NCBI Taxonomy" id="1538125"/>
    <lineage>
        <taxon>Eukaryota</taxon>
        <taxon>Metazoa</taxon>
        <taxon>Ecdysozoa</taxon>
        <taxon>Arthropoda</taxon>
        <taxon>Chelicerata</taxon>
        <taxon>Arachnida</taxon>
        <taxon>Araneae</taxon>
        <taxon>Araneomorphae</taxon>
        <taxon>Entelegynae</taxon>
        <taxon>Araneoidea</taxon>
        <taxon>Araneidae</taxon>
        <taxon>Caerostris</taxon>
    </lineage>
</organism>
<dbReference type="EMBL" id="BPLQ01003774">
    <property type="protein sequence ID" value="GIY03123.1"/>
    <property type="molecule type" value="Genomic_DNA"/>
</dbReference>
<name>A0AAV4Q6U5_9ARAC</name>
<protein>
    <submittedName>
        <fullName evidence="2">Uncharacterized protein</fullName>
    </submittedName>
</protein>
<evidence type="ECO:0000313" key="3">
    <source>
        <dbReference type="Proteomes" id="UP001054837"/>
    </source>
</evidence>
<keyword evidence="3" id="KW-1185">Reference proteome</keyword>
<dbReference type="Proteomes" id="UP001054837">
    <property type="component" value="Unassembled WGS sequence"/>
</dbReference>
<sequence length="117" mass="12584">MRGESVSQERGSQPIHELIPCTGASSAFTHSSRPRTKNKTGIPALRCGPVGRVRGAAHPRTPEVVQLPAAPTLRRMSPVRIVRTLPGATCVLDPCRSKVLLHFFKGSSLYSGTLKSL</sequence>
<comment type="caution">
    <text evidence="2">The sequence shown here is derived from an EMBL/GenBank/DDBJ whole genome shotgun (WGS) entry which is preliminary data.</text>
</comment>
<reference evidence="2 3" key="1">
    <citation type="submission" date="2021-06" db="EMBL/GenBank/DDBJ databases">
        <title>Caerostris darwini draft genome.</title>
        <authorList>
            <person name="Kono N."/>
            <person name="Arakawa K."/>
        </authorList>
    </citation>
    <scope>NUCLEOTIDE SEQUENCE [LARGE SCALE GENOMIC DNA]</scope>
</reference>
<gene>
    <name evidence="2" type="ORF">CDAR_78851</name>
</gene>
<evidence type="ECO:0000256" key="1">
    <source>
        <dbReference type="SAM" id="MobiDB-lite"/>
    </source>
</evidence>
<evidence type="ECO:0000313" key="2">
    <source>
        <dbReference type="EMBL" id="GIY03123.1"/>
    </source>
</evidence>
<accession>A0AAV4Q6U5</accession>
<feature type="region of interest" description="Disordered" evidence="1">
    <location>
        <begin position="25"/>
        <end position="59"/>
    </location>
</feature>
<proteinExistence type="predicted"/>